<sequence length="1724" mass="194045">MSEEGDKIATLRYYPLNDKIADTGYDGWRYKTMAYFKKRGWAEVIDKVTVKIPTKEDVEADKATKETKLLFKHNQEVFEQLVIACEEVPLGLVMRADGDARLAFKYLDRKYARNSEEDLAEALAAFSRCKLAKKEDDPDKWFMETDRLNNRLAAIGREHRKSDVELKAHYTGNLPKEYGDLLTKLSGKLADYDVFAIEEEIRNKWKRDFKPIDEEAEKKEKNHALNVENGGNKKKGAKKKFKGRCRNCGEVGHKGFECKKEKKLVCFSCGKEGHKANECPDKADKKDDEKKDLNMFVGMSFCCEVNQGKEEFVGSTETEERFLLDSGATCHVVVDETILTNVQDKKDVLIVGNGKEVTTFKTGTLTLSTESGLVKLQNVRVAPTFAKNIISTGSLEKQGNKIEMSNGVMTITDASGKHSVKIPRKNGTLYYLEATPVIEGVDAVESTSKLDINEAHEKYGHASNNPLKEVSKQLGIVLTGEKKTCEACAYAKAKAKAVCKSTLVKATKKGERLFVDTSGPYKMSLAKNSYWILVVDDFTRKAWSYFVDKKLKIKDVMEKFLDKLSGCGVEVKFVRCDNAGENDKMKEMCEKRGITMEFTAPHTPQMNGVAERKFVTIRDKAVAMMLSAKLTDEHQGKLWPEAVNAATRLDNAVPNRNMKESPDLLWYGSQPNFLQHLVQWGRVGYMTLRDPQPKMSKKSVQVVMVGYADLHSGDTYRVFKPELEMVVLSRDVTWADWHGSSGSVAKELRMFAIDMEIDTTDDQIGEDVAQVPTEAGRKESGEPEVVEEKESAKDSAPVATRQGRLVRELARLRTSYNAANPNGEEAFNEAVNMILGMDFEDMKNDQYVGGAIDDAKQFVLNAELMSDPGEPETVKEALSGEEAVEWKAALMKEIENFLKRKAWKKELRKKMIAKGRKPVSSKWIFKKKNEVTGLRFKARVCARGFVQIPGVDFNLSHSPVASDTSVRMVLLVVLYKRNDKWIAELIDVEAAFLEAGLDEEVYLEWPYGLVEFGYITEEEAREYVILLDRAMYGLVQSPRQYYLLYGSELEKLGLKQCAADPCVWYKEENGEAVLIIVVYVDDCIVAGPKEQVEWFKTQIKKRFNIAELGPIKKHLGVWYERKCDAAGEYYEVRMDDYKKAIVNDWKALYGELKVEKTPGYPSESLVKSEEEPIDVEVYRKFLGRIMWMVRKVAPECSNATRELAMFMDKPGKEHWKAMKRLVGYLASTDVHLKLREPLNLKVYAWVDSNFATNKETRKSVTGFFVTVGGGLCVFSSKLQPSVTLSSTEAEYYAASTCATDIKFLQMLFEELFPKELTRPGVLLEDNTGAIFLMENQVVGNRTKHIDIRMHHIREMMSKEGNMDPRLVVKFVKSENNIADIATKNVTEKVHDRLAPIVHPADKFLNAPQDTDPPQEADSTLLVNAAQSNNLHLDPCDIRRILSQAPATSANRTLSANVLITYCVSMGHTSSSLASLVDRGEKGRVAGYDVTFIDKVLWHCHIGIQGIENHQVTGLEIMTVANIVPTELPPAEPPPVLLVTSRTVPKCTSDFLWLRLYFGWINNDVSIFLRFYLGQRVPVLYVRGNYCLPSESPEVMGYSVNISEHVCPTLSWAILTSDPQQVIVRSQVPPYTLDDPTLRAALTDGECSHLSTPVVQSCTSVLEVDPDAIADISPPDAAVSPQVQTATYGSEFIAARTCVEQIIDLRNTLRYFGVPVREKAYMFGD</sequence>
<dbReference type="SUPFAM" id="SSF57756">
    <property type="entry name" value="Retrovirus zinc finger-like domains"/>
    <property type="match status" value="1"/>
</dbReference>
<feature type="non-terminal residue" evidence="9">
    <location>
        <position position="1724"/>
    </location>
</feature>
<dbReference type="Gene3D" id="3.30.420.10">
    <property type="entry name" value="Ribonuclease H-like superfamily/Ribonuclease H"/>
    <property type="match status" value="1"/>
</dbReference>
<keyword evidence="2" id="KW-0479">Metal-binding</keyword>
<dbReference type="InterPro" id="IPR001584">
    <property type="entry name" value="Integrase_cat-core"/>
</dbReference>
<evidence type="ECO:0000256" key="2">
    <source>
        <dbReference type="ARBA" id="ARBA00022723"/>
    </source>
</evidence>
<dbReference type="InterPro" id="IPR012337">
    <property type="entry name" value="RNaseH-like_sf"/>
</dbReference>
<organism evidence="9 10">
    <name type="scientific">Fistulifera solaris</name>
    <name type="common">Oleaginous diatom</name>
    <dbReference type="NCBI Taxonomy" id="1519565"/>
    <lineage>
        <taxon>Eukaryota</taxon>
        <taxon>Sar</taxon>
        <taxon>Stramenopiles</taxon>
        <taxon>Ochrophyta</taxon>
        <taxon>Bacillariophyta</taxon>
        <taxon>Bacillariophyceae</taxon>
        <taxon>Bacillariophycidae</taxon>
        <taxon>Naviculales</taxon>
        <taxon>Naviculaceae</taxon>
        <taxon>Fistulifera</taxon>
    </lineage>
</organism>
<dbReference type="PANTHER" id="PTHR42648">
    <property type="entry name" value="TRANSPOSASE, PUTATIVE-RELATED"/>
    <property type="match status" value="1"/>
</dbReference>
<feature type="domain" description="Integrase catalytic" evidence="8">
    <location>
        <begin position="505"/>
        <end position="670"/>
    </location>
</feature>
<evidence type="ECO:0000313" key="9">
    <source>
        <dbReference type="EMBL" id="GAX29245.1"/>
    </source>
</evidence>
<dbReference type="InterPro" id="IPR036875">
    <property type="entry name" value="Znf_CCHC_sf"/>
</dbReference>
<dbReference type="SMART" id="SM00343">
    <property type="entry name" value="ZnF_C2HC"/>
    <property type="match status" value="2"/>
</dbReference>
<evidence type="ECO:0000256" key="5">
    <source>
        <dbReference type="PROSITE-ProRule" id="PRU00047"/>
    </source>
</evidence>
<protein>
    <recommendedName>
        <fullName evidence="11">Retrovirus-related Pol polyprotein from transposon TNT 1-94</fullName>
    </recommendedName>
</protein>
<dbReference type="InterPro" id="IPR054722">
    <property type="entry name" value="PolX-like_BBD"/>
</dbReference>
<reference evidence="9 10" key="1">
    <citation type="journal article" date="2015" name="Plant Cell">
        <title>Oil accumulation by the oleaginous diatom Fistulifera solaris as revealed by the genome and transcriptome.</title>
        <authorList>
            <person name="Tanaka T."/>
            <person name="Maeda Y."/>
            <person name="Veluchamy A."/>
            <person name="Tanaka M."/>
            <person name="Abida H."/>
            <person name="Marechal E."/>
            <person name="Bowler C."/>
            <person name="Muto M."/>
            <person name="Sunaga Y."/>
            <person name="Tanaka M."/>
            <person name="Yoshino T."/>
            <person name="Taniguchi T."/>
            <person name="Fukuda Y."/>
            <person name="Nemoto M."/>
            <person name="Matsumoto M."/>
            <person name="Wong P.S."/>
            <person name="Aburatani S."/>
            <person name="Fujibuchi W."/>
        </authorList>
    </citation>
    <scope>NUCLEOTIDE SEQUENCE [LARGE SCALE GENOMIC DNA]</scope>
    <source>
        <strain evidence="9 10">JPCC DA0580</strain>
    </source>
</reference>
<dbReference type="InParanoid" id="A0A1Z5KT31"/>
<proteinExistence type="predicted"/>
<dbReference type="OrthoDB" id="47885at2759"/>
<feature type="region of interest" description="Disordered" evidence="6">
    <location>
        <begin position="217"/>
        <end position="238"/>
    </location>
</feature>
<evidence type="ECO:0000256" key="3">
    <source>
        <dbReference type="ARBA" id="ARBA00022750"/>
    </source>
</evidence>
<dbReference type="GO" id="GO:0006508">
    <property type="term" value="P:proteolysis"/>
    <property type="evidence" value="ECO:0007669"/>
    <property type="project" value="UniProtKB-KW"/>
</dbReference>
<dbReference type="InterPro" id="IPR013103">
    <property type="entry name" value="RVT_2"/>
</dbReference>
<evidence type="ECO:0000259" key="7">
    <source>
        <dbReference type="PROSITE" id="PS50158"/>
    </source>
</evidence>
<dbReference type="Proteomes" id="UP000198406">
    <property type="component" value="Unassembled WGS sequence"/>
</dbReference>
<evidence type="ECO:0000313" key="10">
    <source>
        <dbReference type="Proteomes" id="UP000198406"/>
    </source>
</evidence>
<keyword evidence="10" id="KW-1185">Reference proteome</keyword>
<keyword evidence="4" id="KW-0378">Hydrolase</keyword>
<evidence type="ECO:0000256" key="4">
    <source>
        <dbReference type="ARBA" id="ARBA00022801"/>
    </source>
</evidence>
<dbReference type="GO" id="GO:0004190">
    <property type="term" value="F:aspartic-type endopeptidase activity"/>
    <property type="evidence" value="ECO:0007669"/>
    <property type="project" value="UniProtKB-KW"/>
</dbReference>
<dbReference type="GO" id="GO:0003676">
    <property type="term" value="F:nucleic acid binding"/>
    <property type="evidence" value="ECO:0007669"/>
    <property type="project" value="InterPro"/>
</dbReference>
<dbReference type="Pfam" id="PF07727">
    <property type="entry name" value="RVT_2"/>
    <property type="match status" value="1"/>
</dbReference>
<dbReference type="SUPFAM" id="SSF56672">
    <property type="entry name" value="DNA/RNA polymerases"/>
    <property type="match status" value="1"/>
</dbReference>
<dbReference type="InterPro" id="IPR001878">
    <property type="entry name" value="Znf_CCHC"/>
</dbReference>
<feature type="region of interest" description="Disordered" evidence="6">
    <location>
        <begin position="772"/>
        <end position="799"/>
    </location>
</feature>
<comment type="caution">
    <text evidence="9">The sequence shown here is derived from an EMBL/GenBank/DDBJ whole genome shotgun (WGS) entry which is preliminary data.</text>
</comment>
<feature type="domain" description="CCHC-type" evidence="7">
    <location>
        <begin position="244"/>
        <end position="260"/>
    </location>
</feature>
<accession>A0A1Z5KT31</accession>
<dbReference type="SUPFAM" id="SSF53098">
    <property type="entry name" value="Ribonuclease H-like"/>
    <property type="match status" value="1"/>
</dbReference>
<keyword evidence="5" id="KW-0863">Zinc-finger</keyword>
<keyword evidence="3" id="KW-0064">Aspartyl protease</keyword>
<keyword evidence="5" id="KW-0862">Zinc</keyword>
<dbReference type="GO" id="GO:0008270">
    <property type="term" value="F:zinc ion binding"/>
    <property type="evidence" value="ECO:0007669"/>
    <property type="project" value="UniProtKB-KW"/>
</dbReference>
<dbReference type="PROSITE" id="PS50994">
    <property type="entry name" value="INTEGRASE"/>
    <property type="match status" value="1"/>
</dbReference>
<dbReference type="InterPro" id="IPR036397">
    <property type="entry name" value="RNaseH_sf"/>
</dbReference>
<dbReference type="PANTHER" id="PTHR42648:SF18">
    <property type="entry name" value="RETROTRANSPOSON, UNCLASSIFIED-LIKE PROTEIN"/>
    <property type="match status" value="1"/>
</dbReference>
<feature type="compositionally biased region" description="Basic and acidic residues" evidence="6">
    <location>
        <begin position="775"/>
        <end position="793"/>
    </location>
</feature>
<dbReference type="EMBL" id="BDSP01000287">
    <property type="protein sequence ID" value="GAX29245.1"/>
    <property type="molecule type" value="Genomic_DNA"/>
</dbReference>
<dbReference type="Gene3D" id="4.10.60.10">
    <property type="entry name" value="Zinc finger, CCHC-type"/>
    <property type="match status" value="1"/>
</dbReference>
<keyword evidence="1" id="KW-0645">Protease</keyword>
<evidence type="ECO:0000256" key="6">
    <source>
        <dbReference type="SAM" id="MobiDB-lite"/>
    </source>
</evidence>
<dbReference type="InterPro" id="IPR043502">
    <property type="entry name" value="DNA/RNA_pol_sf"/>
</dbReference>
<dbReference type="InterPro" id="IPR039537">
    <property type="entry name" value="Retrotran_Ty1/copia-like"/>
</dbReference>
<evidence type="ECO:0000259" key="8">
    <source>
        <dbReference type="PROSITE" id="PS50994"/>
    </source>
</evidence>
<evidence type="ECO:0008006" key="11">
    <source>
        <dbReference type="Google" id="ProtNLM"/>
    </source>
</evidence>
<dbReference type="PROSITE" id="PS50158">
    <property type="entry name" value="ZF_CCHC"/>
    <property type="match status" value="2"/>
</dbReference>
<dbReference type="CDD" id="cd09272">
    <property type="entry name" value="RNase_HI_RT_Ty1"/>
    <property type="match status" value="1"/>
</dbReference>
<gene>
    <name evidence="9" type="ORF">FisN_UnNu116</name>
</gene>
<evidence type="ECO:0000256" key="1">
    <source>
        <dbReference type="ARBA" id="ARBA00022670"/>
    </source>
</evidence>
<dbReference type="Pfam" id="PF00098">
    <property type="entry name" value="zf-CCHC"/>
    <property type="match status" value="2"/>
</dbReference>
<name>A0A1Z5KT31_FISSO</name>
<dbReference type="GO" id="GO:0015074">
    <property type="term" value="P:DNA integration"/>
    <property type="evidence" value="ECO:0007669"/>
    <property type="project" value="InterPro"/>
</dbReference>
<dbReference type="Pfam" id="PF22936">
    <property type="entry name" value="Pol_BBD"/>
    <property type="match status" value="1"/>
</dbReference>
<feature type="domain" description="CCHC-type" evidence="7">
    <location>
        <begin position="266"/>
        <end position="281"/>
    </location>
</feature>